<evidence type="ECO:0000256" key="2">
    <source>
        <dbReference type="ARBA" id="ARBA00022598"/>
    </source>
</evidence>
<keyword evidence="7" id="KW-1185">Reference proteome</keyword>
<keyword evidence="2" id="KW-0436">Ligase</keyword>
<comment type="similarity">
    <text evidence="4">Belongs to the glutamine synthetase family.</text>
</comment>
<dbReference type="EMBL" id="JAGRYU010000035">
    <property type="protein sequence ID" value="MBU4684302.1"/>
    <property type="molecule type" value="Genomic_DNA"/>
</dbReference>
<sequence length="472" mass="52258">MNSLINHSLVKNIFTLFAFPQTSSNDEVRSQSAASKPAAERAKEFAGEVQRYLLAHPDTKHVDIYLNDVNGTFRGKRIAVDNLLALSSGCYFPQSVYAMDHEGKPFNHADGSHENDEPDGLCLPVAGTLRPCVHDPRHNAQLLLTMKQNDGTGYALEPRVVLENVLHKFHYHGLYPVAAPEIEFYLVSKAQQETPAQGCFYMPVPSDYTAFIEELEQAAAAQGLPLSAIVCEAEAGQFELNLKHSRKVVEICENVLALRRLTSIVADKFGYQANFMAKPFSHLAGNGLHFHISLNDSNGNNVFASPAEALNEMAQLCLAGMLQLMPATVAVIAPHVNSFRRLRKNLNEPLFSSWGYNKRSAALRIPCSDDGNRRIEYRLAGADVNPYLAMAAILTGMLYGLENIDSDTLKNAALFAPELPLFQNTAIEEFRQSAYLSENLGEAFAQQWVTHKLTELARFETIVTPEEAAFSR</sequence>
<dbReference type="Pfam" id="PF00120">
    <property type="entry name" value="Gln-synt_C"/>
    <property type="match status" value="1"/>
</dbReference>
<organism evidence="6 7">
    <name type="scientific">Cedecea davisae</name>
    <dbReference type="NCBI Taxonomy" id="158484"/>
    <lineage>
        <taxon>Bacteria</taxon>
        <taxon>Pseudomonadati</taxon>
        <taxon>Pseudomonadota</taxon>
        <taxon>Gammaproteobacteria</taxon>
        <taxon>Enterobacterales</taxon>
        <taxon>Enterobacteriaceae</taxon>
        <taxon>Cedecea</taxon>
    </lineage>
</organism>
<evidence type="ECO:0000256" key="4">
    <source>
        <dbReference type="PROSITE-ProRule" id="PRU01331"/>
    </source>
</evidence>
<dbReference type="PANTHER" id="PTHR43785:SF12">
    <property type="entry name" value="TYPE-1 GLUTAMINE SYNTHETASE 2"/>
    <property type="match status" value="1"/>
</dbReference>
<evidence type="ECO:0000256" key="3">
    <source>
        <dbReference type="ARBA" id="ARBA00022842"/>
    </source>
</evidence>
<dbReference type="RefSeq" id="WP_216377065.1">
    <property type="nucleotide sequence ID" value="NZ_JAGRYT010000038.1"/>
</dbReference>
<keyword evidence="3" id="KW-0460">Magnesium</keyword>
<dbReference type="PANTHER" id="PTHR43785">
    <property type="entry name" value="GAMMA-GLUTAMYLPUTRESCINE SYNTHETASE"/>
    <property type="match status" value="1"/>
</dbReference>
<feature type="domain" description="GS catalytic" evidence="5">
    <location>
        <begin position="158"/>
        <end position="472"/>
    </location>
</feature>
<dbReference type="InterPro" id="IPR008146">
    <property type="entry name" value="Gln_synth_cat_dom"/>
</dbReference>
<evidence type="ECO:0000259" key="5">
    <source>
        <dbReference type="PROSITE" id="PS51987"/>
    </source>
</evidence>
<reference evidence="7" key="2">
    <citation type="submission" date="2023-07" db="EMBL/GenBank/DDBJ databases">
        <title>Cedecea davisae an AmpC producer and its therapeutic implications.</title>
        <authorList>
            <person name="Notter J."/>
        </authorList>
    </citation>
    <scope>NUCLEOTIDE SEQUENCE [LARGE SCALE GENOMIC DNA]</scope>
    <source>
        <strain evidence="7">1</strain>
    </source>
</reference>
<evidence type="ECO:0000313" key="7">
    <source>
        <dbReference type="Proteomes" id="UP000686327"/>
    </source>
</evidence>
<comment type="caution">
    <text evidence="6">The sequence shown here is derived from an EMBL/GenBank/DDBJ whole genome shotgun (WGS) entry which is preliminary data.</text>
</comment>
<protein>
    <submittedName>
        <fullName evidence="6">Glutamine synthetase</fullName>
    </submittedName>
</protein>
<dbReference type="PROSITE" id="PS51987">
    <property type="entry name" value="GS_CATALYTIC"/>
    <property type="match status" value="1"/>
</dbReference>
<dbReference type="Proteomes" id="UP000686327">
    <property type="component" value="Unassembled WGS sequence"/>
</dbReference>
<evidence type="ECO:0000313" key="6">
    <source>
        <dbReference type="EMBL" id="MBU4684302.1"/>
    </source>
</evidence>
<proteinExistence type="inferred from homology"/>
<accession>A0ABS6DMB8</accession>
<name>A0ABS6DMB8_9ENTR</name>
<dbReference type="SMART" id="SM01230">
    <property type="entry name" value="Gln-synt_C"/>
    <property type="match status" value="1"/>
</dbReference>
<evidence type="ECO:0000256" key="1">
    <source>
        <dbReference type="ARBA" id="ARBA00001946"/>
    </source>
</evidence>
<dbReference type="PROSITE" id="PS00181">
    <property type="entry name" value="GLNA_ATP"/>
    <property type="match status" value="1"/>
</dbReference>
<gene>
    <name evidence="6" type="ORF">KC222_20070</name>
</gene>
<dbReference type="InterPro" id="IPR027303">
    <property type="entry name" value="Gln_synth_gly_rich_site"/>
</dbReference>
<comment type="cofactor">
    <cofactor evidence="1">
        <name>Mg(2+)</name>
        <dbReference type="ChEBI" id="CHEBI:18420"/>
    </cofactor>
</comment>
<reference evidence="6 7" key="1">
    <citation type="submission" date="2021-04" db="EMBL/GenBank/DDBJ databases">
        <authorList>
            <person name="Seiffert S.N."/>
        </authorList>
    </citation>
    <scope>NUCLEOTIDE SEQUENCE [LARGE SCALE GENOMIC DNA]</scope>
    <source>
        <strain evidence="6 7">1</strain>
    </source>
</reference>